<comment type="caution">
    <text evidence="1">The sequence shown here is derived from an EMBL/GenBank/DDBJ whole genome shotgun (WGS) entry which is preliminary data.</text>
</comment>
<dbReference type="Proteomes" id="UP001060085">
    <property type="component" value="Linkage Group LG03"/>
</dbReference>
<protein>
    <submittedName>
        <fullName evidence="1">Uncharacterized protein</fullName>
    </submittedName>
</protein>
<dbReference type="EMBL" id="CM044703">
    <property type="protein sequence ID" value="KAI5672244.1"/>
    <property type="molecule type" value="Genomic_DNA"/>
</dbReference>
<evidence type="ECO:0000313" key="1">
    <source>
        <dbReference type="EMBL" id="KAI5672244.1"/>
    </source>
</evidence>
<reference evidence="2" key="1">
    <citation type="journal article" date="2023" name="Nat. Plants">
        <title>Single-cell RNA sequencing provides a high-resolution roadmap for understanding the multicellular compartmentation of specialized metabolism.</title>
        <authorList>
            <person name="Sun S."/>
            <person name="Shen X."/>
            <person name="Li Y."/>
            <person name="Li Y."/>
            <person name="Wang S."/>
            <person name="Li R."/>
            <person name="Zhang H."/>
            <person name="Shen G."/>
            <person name="Guo B."/>
            <person name="Wei J."/>
            <person name="Xu J."/>
            <person name="St-Pierre B."/>
            <person name="Chen S."/>
            <person name="Sun C."/>
        </authorList>
    </citation>
    <scope>NUCLEOTIDE SEQUENCE [LARGE SCALE GENOMIC DNA]</scope>
</reference>
<keyword evidence="2" id="KW-1185">Reference proteome</keyword>
<organism evidence="1 2">
    <name type="scientific">Catharanthus roseus</name>
    <name type="common">Madagascar periwinkle</name>
    <name type="synonym">Vinca rosea</name>
    <dbReference type="NCBI Taxonomy" id="4058"/>
    <lineage>
        <taxon>Eukaryota</taxon>
        <taxon>Viridiplantae</taxon>
        <taxon>Streptophyta</taxon>
        <taxon>Embryophyta</taxon>
        <taxon>Tracheophyta</taxon>
        <taxon>Spermatophyta</taxon>
        <taxon>Magnoliopsida</taxon>
        <taxon>eudicotyledons</taxon>
        <taxon>Gunneridae</taxon>
        <taxon>Pentapetalae</taxon>
        <taxon>asterids</taxon>
        <taxon>lamiids</taxon>
        <taxon>Gentianales</taxon>
        <taxon>Apocynaceae</taxon>
        <taxon>Rauvolfioideae</taxon>
        <taxon>Vinceae</taxon>
        <taxon>Catharanthinae</taxon>
        <taxon>Catharanthus</taxon>
    </lineage>
</organism>
<gene>
    <name evidence="1" type="ORF">M9H77_12608</name>
</gene>
<evidence type="ECO:0000313" key="2">
    <source>
        <dbReference type="Proteomes" id="UP001060085"/>
    </source>
</evidence>
<name>A0ACC0BHT5_CATRO</name>
<proteinExistence type="predicted"/>
<accession>A0ACC0BHT5</accession>
<sequence>MALRLKVLRTKAEKFERKEMLKFKFDPEQMSFLESILHDVYVDSRPKPSDYDVRKDIIRVFNEIAKEIYGETNDAPVVEGFGSFSMDLFSTRSDLDMSVNFTKNGPQITREKKIQTLRKFAKKFYALRSKGHVTRVHPITTAKVPILKVVDRGTGVECDLSVENRDGILKSQLIHMICSIDERFRKLSFLMKTWAKAQNINSSKDGTLNSLSIILLVAFHLQVLTERQSKLTIFHTRTPPILPPFTALFKDGTDPESVVKLLNNFVNYGKNNKESVAELFVTLLIKLSSIERLWSKGLCVSVYEASWKSRTWDSKVASISVEDFTDQSQNVSRAVGAAEMKLIYKCIQHSICNVFSFIGGYIEGSKLQELLFGRVAKLPLVGVNSAHFNTNAAWPCSFPQSIHANNFGEKAVVSTVVAEDARVYPNAAQPCISPSFFTQTRITDGLEETQKALVSNCSLTQRLIPVDARDGWHSLHCQQIERAVPLNPDMAKKLQCTGDWTAITTDTWDRRTSANLALRQQFPILENAMQPVNNCRSADMHDWEGNQLSIGGDWNGPQQLVASGSFLLKERETSNAFGTIQESRIFSNTNLPVVANPYCAPPCDSAALRFHSDNTNDHAPPPHQTLLSKRKRKRFNKSNRKPGFQS</sequence>